<dbReference type="Gramene" id="TraesJAG1A03G00100780.1">
    <property type="protein sequence ID" value="TraesJAG1A03G00100780.1"/>
    <property type="gene ID" value="TraesJAG1A03G00100780"/>
</dbReference>
<reference evidence="2" key="1">
    <citation type="submission" date="2018-08" db="EMBL/GenBank/DDBJ databases">
        <authorList>
            <person name="Rossello M."/>
        </authorList>
    </citation>
    <scope>NUCLEOTIDE SEQUENCE [LARGE SCALE GENOMIC DNA]</scope>
    <source>
        <strain evidence="2">cv. Chinese Spring</strain>
    </source>
</reference>
<evidence type="ECO:0000256" key="1">
    <source>
        <dbReference type="SAM" id="MobiDB-lite"/>
    </source>
</evidence>
<dbReference type="Gramene" id="TraesCLE_scaffold_135539_01G000100.1">
    <property type="protein sequence ID" value="TraesCLE_scaffold_135539_01G000100.1"/>
    <property type="gene ID" value="TraesCLE_scaffold_135539_01G000100"/>
</dbReference>
<dbReference type="Gramene" id="TraesMAC1A03G00102310.1">
    <property type="protein sequence ID" value="TraesMAC1A03G00102310.1"/>
    <property type="gene ID" value="TraesMAC1A03G00102310"/>
</dbReference>
<keyword evidence="3" id="KW-1185">Reference proteome</keyword>
<accession>A0A3B5Y009</accession>
<dbReference type="Gramene" id="TraesCAD_scaffold_132664_01G000100.1">
    <property type="protein sequence ID" value="TraesCAD_scaffold_132664_01G000100.1"/>
    <property type="gene ID" value="TraesCAD_scaffold_132664_01G000100"/>
</dbReference>
<proteinExistence type="predicted"/>
<dbReference type="Gramene" id="TraesCS1A02G211700.1">
    <property type="protein sequence ID" value="TraesCS1A02G211700.1"/>
    <property type="gene ID" value="TraesCS1A02G211700"/>
</dbReference>
<sequence length="195" mass="23319">MAKSVDDDFLFPSPEVSSQEYAPQEEHLRDMEDEGFLDASKLHYQRRQVVVGCMEENWSWSGYREEERQGQVEEGRRQSLQGIIGQHHGNNEGDGQKRKNLKAKEMEERREVEERRTPTKKSRAEFEERKAAYDERIKSLEVRKSLCSWAQVILMRREYHTLNLCTFRCWPKGQCETSWEVRRHGWHERIHGWHG</sequence>
<reference evidence="2" key="2">
    <citation type="submission" date="2018-10" db="UniProtKB">
        <authorList>
            <consortium name="EnsemblPlants"/>
        </authorList>
    </citation>
    <scope>IDENTIFICATION</scope>
</reference>
<dbReference type="AlphaFoldDB" id="A0A3B5Y009"/>
<dbReference type="Gramene" id="TraesRN1A0100600200.1">
    <property type="protein sequence ID" value="TraesRN1A0100600200.1"/>
    <property type="gene ID" value="TraesRN1A0100600200"/>
</dbReference>
<name>A0A3B5Y009_WHEAT</name>
<dbReference type="OMA" id="WHERIHG"/>
<feature type="compositionally biased region" description="Basic and acidic residues" evidence="1">
    <location>
        <begin position="89"/>
        <end position="123"/>
    </location>
</feature>
<evidence type="ECO:0000313" key="2">
    <source>
        <dbReference type="EnsemblPlants" id="TraesCS1A02G211700.1"/>
    </source>
</evidence>
<dbReference type="Gramene" id="TraesSTA1A03G00101140.1">
    <property type="protein sequence ID" value="TraesSTA1A03G00101140.1"/>
    <property type="gene ID" value="TraesSTA1A03G00101140"/>
</dbReference>
<organism evidence="2">
    <name type="scientific">Triticum aestivum</name>
    <name type="common">Wheat</name>
    <dbReference type="NCBI Taxonomy" id="4565"/>
    <lineage>
        <taxon>Eukaryota</taxon>
        <taxon>Viridiplantae</taxon>
        <taxon>Streptophyta</taxon>
        <taxon>Embryophyta</taxon>
        <taxon>Tracheophyta</taxon>
        <taxon>Spermatophyta</taxon>
        <taxon>Magnoliopsida</taxon>
        <taxon>Liliopsida</taxon>
        <taxon>Poales</taxon>
        <taxon>Poaceae</taxon>
        <taxon>BOP clade</taxon>
        <taxon>Pooideae</taxon>
        <taxon>Triticodae</taxon>
        <taxon>Triticeae</taxon>
        <taxon>Triticinae</taxon>
        <taxon>Triticum</taxon>
    </lineage>
</organism>
<dbReference type="Gramene" id="TraesLAC1A03G00103310.1">
    <property type="protein sequence ID" value="TraesLAC1A03G00103310.1"/>
    <property type="gene ID" value="TraesLAC1A03G00103310"/>
</dbReference>
<evidence type="ECO:0000313" key="3">
    <source>
        <dbReference type="Proteomes" id="UP000019116"/>
    </source>
</evidence>
<dbReference type="Gramene" id="TraesLDM1A03G00100240.1">
    <property type="protein sequence ID" value="TraesLDM1A03G00100240.1"/>
    <property type="gene ID" value="TraesLDM1A03G00100240"/>
</dbReference>
<dbReference type="Gramene" id="TraesWEE_scaffold_016688_01G000200.1">
    <property type="protein sequence ID" value="TraesWEE_scaffold_016688_01G000200.1"/>
    <property type="gene ID" value="TraesWEE_scaffold_016688_01G000200"/>
</dbReference>
<dbReference type="EnsemblPlants" id="TraesCS1A02G211700.1">
    <property type="protein sequence ID" value="TraesCS1A02G211700.1"/>
    <property type="gene ID" value="TraesCS1A02G211700"/>
</dbReference>
<dbReference type="Gramene" id="TraesPARA_EIv1.0_0050270.1">
    <property type="protein sequence ID" value="TraesPARA_EIv1.0_0050270.1.CDS"/>
    <property type="gene ID" value="TraesPARA_EIv1.0_0050270"/>
</dbReference>
<protein>
    <submittedName>
        <fullName evidence="2">Uncharacterized protein</fullName>
    </submittedName>
</protein>
<dbReference type="Gramene" id="TraesJUL1A03G00099430.1">
    <property type="protein sequence ID" value="TraesJUL1A03G00099430.1"/>
    <property type="gene ID" value="TraesJUL1A03G00099430"/>
</dbReference>
<dbReference type="Gramene" id="TraesCS1A03G0557500.1">
    <property type="protein sequence ID" value="TraesCS1A03G0557500.1.CDS"/>
    <property type="gene ID" value="TraesCS1A03G0557500"/>
</dbReference>
<dbReference type="SMR" id="A0A3B5Y009"/>
<dbReference type="Gramene" id="TraesSYM1A03G00103820.1">
    <property type="protein sequence ID" value="TraesSYM1A03G00103820.1"/>
    <property type="gene ID" value="TraesSYM1A03G00103820"/>
</dbReference>
<feature type="region of interest" description="Disordered" evidence="1">
    <location>
        <begin position="84"/>
        <end position="123"/>
    </location>
</feature>
<dbReference type="Gramene" id="TraesARI1A03G00101930.1">
    <property type="protein sequence ID" value="TraesARI1A03G00101930.1"/>
    <property type="gene ID" value="TraesARI1A03G00101930"/>
</dbReference>
<dbReference type="Gramene" id="TraesROB_scaffold_024452_01G000400.1">
    <property type="protein sequence ID" value="TraesROB_scaffold_024452_01G000400.1"/>
    <property type="gene ID" value="TraesROB_scaffold_024452_01G000400"/>
</dbReference>
<dbReference type="Proteomes" id="UP000019116">
    <property type="component" value="Chromosome 1A"/>
</dbReference>
<feature type="region of interest" description="Disordered" evidence="1">
    <location>
        <begin position="1"/>
        <end position="26"/>
    </location>
</feature>
<dbReference type="Gramene" id="TraesNOR1A03G00100890.1">
    <property type="protein sequence ID" value="TraesNOR1A03G00100890.1"/>
    <property type="gene ID" value="TraesNOR1A03G00100890"/>
</dbReference>